<dbReference type="EMBL" id="JAHRIO010044013">
    <property type="protein sequence ID" value="MEQ2173123.1"/>
    <property type="molecule type" value="Genomic_DNA"/>
</dbReference>
<protein>
    <submittedName>
        <fullName evidence="1">Uncharacterized protein</fullName>
    </submittedName>
</protein>
<keyword evidence="2" id="KW-1185">Reference proteome</keyword>
<reference evidence="1 2" key="1">
    <citation type="submission" date="2021-06" db="EMBL/GenBank/DDBJ databases">
        <authorList>
            <person name="Palmer J.M."/>
        </authorList>
    </citation>
    <scope>NUCLEOTIDE SEQUENCE [LARGE SCALE GENOMIC DNA]</scope>
    <source>
        <strain evidence="1 2">GA_2019</strain>
        <tissue evidence="1">Muscle</tissue>
    </source>
</reference>
<gene>
    <name evidence="1" type="ORF">GOODEAATRI_028666</name>
</gene>
<evidence type="ECO:0000313" key="1">
    <source>
        <dbReference type="EMBL" id="MEQ2173123.1"/>
    </source>
</evidence>
<comment type="caution">
    <text evidence="1">The sequence shown here is derived from an EMBL/GenBank/DDBJ whole genome shotgun (WGS) entry which is preliminary data.</text>
</comment>
<proteinExistence type="predicted"/>
<dbReference type="Proteomes" id="UP001476798">
    <property type="component" value="Unassembled WGS sequence"/>
</dbReference>
<sequence>MTGCQPESVNLAAPLSFACDREREGHHPAVAAPAGPIRRERSWSCRRVRSAMCSPVAQISLWSLICSRQRLQQIASHCLRRFGCATVTFPMGRSLTTVFIC</sequence>
<accession>A0ABV0NNY0</accession>
<name>A0ABV0NNY0_9TELE</name>
<organism evidence="1 2">
    <name type="scientific">Goodea atripinnis</name>
    <dbReference type="NCBI Taxonomy" id="208336"/>
    <lineage>
        <taxon>Eukaryota</taxon>
        <taxon>Metazoa</taxon>
        <taxon>Chordata</taxon>
        <taxon>Craniata</taxon>
        <taxon>Vertebrata</taxon>
        <taxon>Euteleostomi</taxon>
        <taxon>Actinopterygii</taxon>
        <taxon>Neopterygii</taxon>
        <taxon>Teleostei</taxon>
        <taxon>Neoteleostei</taxon>
        <taxon>Acanthomorphata</taxon>
        <taxon>Ovalentaria</taxon>
        <taxon>Atherinomorphae</taxon>
        <taxon>Cyprinodontiformes</taxon>
        <taxon>Goodeidae</taxon>
        <taxon>Goodea</taxon>
    </lineage>
</organism>
<evidence type="ECO:0000313" key="2">
    <source>
        <dbReference type="Proteomes" id="UP001476798"/>
    </source>
</evidence>